<dbReference type="EMBL" id="UZAN01050261">
    <property type="protein sequence ID" value="VDP88099.1"/>
    <property type="molecule type" value="Genomic_DNA"/>
</dbReference>
<dbReference type="AlphaFoldDB" id="A0A183AVZ6"/>
<accession>A0A183AVZ6</accession>
<dbReference type="GO" id="GO:0006412">
    <property type="term" value="P:translation"/>
    <property type="evidence" value="ECO:0007669"/>
    <property type="project" value="InterPro"/>
</dbReference>
<keyword evidence="2" id="KW-1185">Reference proteome</keyword>
<dbReference type="WBParaSite" id="ECPE_0001116501-mRNA-1">
    <property type="protein sequence ID" value="ECPE_0001116501-mRNA-1"/>
    <property type="gene ID" value="ECPE_0001116501"/>
</dbReference>
<dbReference type="Proteomes" id="UP000272942">
    <property type="component" value="Unassembled WGS sequence"/>
</dbReference>
<evidence type="ECO:0000313" key="2">
    <source>
        <dbReference type="Proteomes" id="UP000272942"/>
    </source>
</evidence>
<gene>
    <name evidence="1" type="ORF">ECPE_LOCUS11131</name>
</gene>
<evidence type="ECO:0000313" key="1">
    <source>
        <dbReference type="EMBL" id="VDP88099.1"/>
    </source>
</evidence>
<dbReference type="OrthoDB" id="274622at2759"/>
<protein>
    <submittedName>
        <fullName evidence="3">39S ribosomal protein L13, mitochondrial</fullName>
    </submittedName>
</protein>
<name>A0A183AVZ6_9TREM</name>
<organism evidence="3">
    <name type="scientific">Echinostoma caproni</name>
    <dbReference type="NCBI Taxonomy" id="27848"/>
    <lineage>
        <taxon>Eukaryota</taxon>
        <taxon>Metazoa</taxon>
        <taxon>Spiralia</taxon>
        <taxon>Lophotrochozoa</taxon>
        <taxon>Platyhelminthes</taxon>
        <taxon>Trematoda</taxon>
        <taxon>Digenea</taxon>
        <taxon>Plagiorchiida</taxon>
        <taxon>Echinostomata</taxon>
        <taxon>Echinostomatoidea</taxon>
        <taxon>Echinostomatidae</taxon>
        <taxon>Echinostoma</taxon>
    </lineage>
</organism>
<sequence length="94" mass="10912">MLREVRVNLPQCAARKYWLSRLHLYADGVETVPKELLDNLSGVIRQVMPVPKRLDEYTQAELDEFPKLFDWPEGFHLAPLNKLSVPAEKVPKKK</sequence>
<dbReference type="InterPro" id="IPR036899">
    <property type="entry name" value="Ribosomal_uL13_sf"/>
</dbReference>
<dbReference type="Gene3D" id="3.90.1180.10">
    <property type="entry name" value="Ribosomal protein L13"/>
    <property type="match status" value="1"/>
</dbReference>
<reference evidence="1 2" key="2">
    <citation type="submission" date="2018-11" db="EMBL/GenBank/DDBJ databases">
        <authorList>
            <consortium name="Pathogen Informatics"/>
        </authorList>
    </citation>
    <scope>NUCLEOTIDE SEQUENCE [LARGE SCALE GENOMIC DNA]</scope>
    <source>
        <strain evidence="1 2">Egypt</strain>
    </source>
</reference>
<proteinExistence type="predicted"/>
<dbReference type="GO" id="GO:0005840">
    <property type="term" value="C:ribosome"/>
    <property type="evidence" value="ECO:0007669"/>
    <property type="project" value="InterPro"/>
</dbReference>
<reference evidence="3" key="1">
    <citation type="submission" date="2016-06" db="UniProtKB">
        <authorList>
            <consortium name="WormBaseParasite"/>
        </authorList>
    </citation>
    <scope>IDENTIFICATION</scope>
</reference>
<evidence type="ECO:0000313" key="3">
    <source>
        <dbReference type="WBParaSite" id="ECPE_0001116501-mRNA-1"/>
    </source>
</evidence>
<dbReference type="GO" id="GO:0003735">
    <property type="term" value="F:structural constituent of ribosome"/>
    <property type="evidence" value="ECO:0007669"/>
    <property type="project" value="InterPro"/>
</dbReference>